<keyword evidence="2" id="KW-1185">Reference proteome</keyword>
<name>A0A514TUP8_9CAUD</name>
<dbReference type="EMBL" id="MN032614">
    <property type="protein sequence ID" value="QDJ96747.1"/>
    <property type="molecule type" value="Genomic_DNA"/>
</dbReference>
<organism evidence="1 2">
    <name type="scientific">Aeromonas phage PS1</name>
    <dbReference type="NCBI Taxonomy" id="2591406"/>
    <lineage>
        <taxon>Viruses</taxon>
        <taxon>Duplodnaviria</taxon>
        <taxon>Heunggongvirae</taxon>
        <taxon>Uroviricota</taxon>
        <taxon>Caudoviricetes</taxon>
        <taxon>Chimalliviridae</taxon>
        <taxon>Ferozepurvirus</taxon>
        <taxon>Ferozepurvirus PS1</taxon>
    </lineage>
</organism>
<evidence type="ECO:0000313" key="1">
    <source>
        <dbReference type="EMBL" id="QDJ96747.1"/>
    </source>
</evidence>
<dbReference type="InterPro" id="IPR045405">
    <property type="entry name" value="Peptidase_S80"/>
</dbReference>
<reference evidence="1" key="1">
    <citation type="submission" date="2019-06" db="EMBL/GenBank/DDBJ databases">
        <title>Complete genome sequence of Aeromonas hydrophila bacteriophage PS1.</title>
        <authorList>
            <person name="Rai S."/>
            <person name="Tyagi A."/>
            <person name="Kumar N."/>
            <person name="Singh N."/>
        </authorList>
    </citation>
    <scope>NUCLEOTIDE SEQUENCE [LARGE SCALE GENOMIC DNA]</scope>
</reference>
<dbReference type="Proteomes" id="UP000317703">
    <property type="component" value="Segment"/>
</dbReference>
<evidence type="ECO:0008006" key="3">
    <source>
        <dbReference type="Google" id="ProtNLM"/>
    </source>
</evidence>
<protein>
    <recommendedName>
        <fullName evidence="3">Virion structural protein</fullName>
    </recommendedName>
</protein>
<evidence type="ECO:0000313" key="2">
    <source>
        <dbReference type="Proteomes" id="UP000317703"/>
    </source>
</evidence>
<proteinExistence type="predicted"/>
<sequence>MSEISFGNIVLANSGKKGVLKPNSDGIYRLNAGGFNIPNHAGIVYPANKYIREQMEANSDLNRRVSMGYCLMEQEHPQPFFYVEENGVRYRKAMTSVLEWINRLRSYDHDNVCGLISKIIFRPENPNNLSAPIWNEIDCKPFGAKGEWFRESLETPEHNTAVSIRTQIDPFKPGETRKEVVYWSGYDVVSEPGMLHANKHLSAGCESMLSDFNLGMDNVIKFKASDVIEQIDNQLALAANSDFELQRVGGMESLNMMKDMVEAVKRSYKPGDTTRVGVSFVDVF</sequence>
<accession>A0A514TUP8</accession>
<gene>
    <name evidence="1" type="ORF">PS1_0236</name>
</gene>
<dbReference type="Pfam" id="PF20034">
    <property type="entry name" value="Peptidase_S80"/>
    <property type="match status" value="1"/>
</dbReference>